<reference evidence="3 4" key="2">
    <citation type="journal article" date="2013" name="PLoS ONE">
        <title>INDIGO - INtegrated Data Warehouse of MIcrobial GenOmes with Examples from the Red Sea Extremophiles.</title>
        <authorList>
            <person name="Alam I."/>
            <person name="Antunes A."/>
            <person name="Kamau A.A."/>
            <person name="Ba Alawi W."/>
            <person name="Kalkatawi M."/>
            <person name="Stingl U."/>
            <person name="Bajic V.B."/>
        </authorList>
    </citation>
    <scope>NUCLEOTIDE SEQUENCE [LARGE SCALE GENOMIC DNA]</scope>
    <source>
        <strain evidence="3 4">SSD-17B</strain>
    </source>
</reference>
<accession>U2DRL3</accession>
<dbReference type="GO" id="GO:0043101">
    <property type="term" value="P:purine-containing compound salvage"/>
    <property type="evidence" value="ECO:0007669"/>
    <property type="project" value="InterPro"/>
</dbReference>
<dbReference type="PANTHER" id="PTHR43864">
    <property type="entry name" value="HYPOXANTHINE/GUANINE PHOSPHORIBOSYLTRANSFERASE"/>
    <property type="match status" value="1"/>
</dbReference>
<feature type="domain" description="Phosphoribosyltransferase" evidence="2">
    <location>
        <begin position="37"/>
        <end position="158"/>
    </location>
</feature>
<evidence type="ECO:0000313" key="3">
    <source>
        <dbReference type="EMBL" id="ERJ11217.1"/>
    </source>
</evidence>
<dbReference type="PANTHER" id="PTHR43864:SF2">
    <property type="entry name" value="PUR OPERON REPRESSOR"/>
    <property type="match status" value="1"/>
</dbReference>
<evidence type="ECO:0000313" key="4">
    <source>
        <dbReference type="Proteomes" id="UP000005707"/>
    </source>
</evidence>
<keyword evidence="4" id="KW-1185">Reference proteome</keyword>
<dbReference type="EMBL" id="AFNU02000014">
    <property type="protein sequence ID" value="ERJ11217.1"/>
    <property type="molecule type" value="Genomic_DNA"/>
</dbReference>
<dbReference type="FunCoup" id="U2DRL3">
    <property type="interactions" value="44"/>
</dbReference>
<comment type="caution">
    <text evidence="3">The sequence shown here is derived from an EMBL/GenBank/DDBJ whole genome shotgun (WGS) entry which is preliminary data.</text>
</comment>
<dbReference type="SUPFAM" id="SSF53271">
    <property type="entry name" value="PRTase-like"/>
    <property type="match status" value="1"/>
</dbReference>
<dbReference type="Pfam" id="PF00156">
    <property type="entry name" value="Pribosyltran"/>
    <property type="match status" value="1"/>
</dbReference>
<dbReference type="NCBIfam" id="NF006671">
    <property type="entry name" value="PRK09219.1"/>
    <property type="match status" value="1"/>
</dbReference>
<dbReference type="CDD" id="cd06223">
    <property type="entry name" value="PRTases_typeI"/>
    <property type="match status" value="1"/>
</dbReference>
<evidence type="ECO:0000259" key="2">
    <source>
        <dbReference type="Pfam" id="PF00156"/>
    </source>
</evidence>
<dbReference type="InParanoid" id="U2DRL3"/>
<protein>
    <recommendedName>
        <fullName evidence="1">Xanthine phosphoribosyltransferase</fullName>
        <ecNumber evidence="1">2.4.2.22</ecNumber>
    </recommendedName>
</protein>
<dbReference type="NCBIfam" id="TIGR01744">
    <property type="entry name" value="XPRTase"/>
    <property type="match status" value="1"/>
</dbReference>
<keyword evidence="3" id="KW-0328">Glycosyltransferase</keyword>
<reference evidence="3 4" key="1">
    <citation type="journal article" date="2011" name="J. Bacteriol.">
        <title>Genome sequence of Haloplasma contractile, an unusual contractile bacterium from a deep-sea anoxic brine lake.</title>
        <authorList>
            <person name="Antunes A."/>
            <person name="Alam I."/>
            <person name="El Dorry H."/>
            <person name="Siam R."/>
            <person name="Robertson A."/>
            <person name="Bajic V.B."/>
            <person name="Stingl U."/>
        </authorList>
    </citation>
    <scope>NUCLEOTIDE SEQUENCE [LARGE SCALE GENOMIC DNA]</scope>
    <source>
        <strain evidence="3 4">SSD-17B</strain>
    </source>
</reference>
<keyword evidence="3" id="KW-0808">Transferase</keyword>
<dbReference type="AlphaFoldDB" id="U2DRL3"/>
<dbReference type="InterPro" id="IPR010079">
    <property type="entry name" value="Xanthine_PRibTrfase"/>
</dbReference>
<dbReference type="EC" id="2.4.2.22" evidence="1"/>
<dbReference type="InterPro" id="IPR029057">
    <property type="entry name" value="PRTase-like"/>
</dbReference>
<dbReference type="GO" id="GO:0000310">
    <property type="term" value="F:xanthine phosphoribosyltransferase activity"/>
    <property type="evidence" value="ECO:0007669"/>
    <property type="project" value="UniProtKB-UniRule"/>
</dbReference>
<gene>
    <name evidence="3" type="primary">xpt</name>
    <name evidence="3" type="ORF">HLPCO_002786</name>
</gene>
<dbReference type="GO" id="GO:0046110">
    <property type="term" value="P:xanthine metabolic process"/>
    <property type="evidence" value="ECO:0007669"/>
    <property type="project" value="UniProtKB-UniRule"/>
</dbReference>
<dbReference type="InterPro" id="IPR050118">
    <property type="entry name" value="Pur/Pyrimidine_PRTase"/>
</dbReference>
<dbReference type="Proteomes" id="UP000005707">
    <property type="component" value="Unassembled WGS sequence"/>
</dbReference>
<sequence>MELLKDYILNYGRVIEKNVIKVDSFINHQVDTYLLYKIGERIAECFQNAQVTKILTIETSGIPFACAAAHKLNHIPVVFAKKEASLITKQNNYRERVYSYTKEKYYNILVSKDYIKQGDRVLIIDDFLAKGNAAIALMNIVKEAKADVVGFVPLIEKRFQNGRENILSHYPQLNLEPLVSIKALDNDTAYFTEE</sequence>
<dbReference type="Gene3D" id="3.40.50.2020">
    <property type="match status" value="1"/>
</dbReference>
<dbReference type="RefSeq" id="WP_008824596.1">
    <property type="nucleotide sequence ID" value="NZ_AFNU02000014.1"/>
</dbReference>
<name>U2DRL3_9MOLU</name>
<dbReference type="eggNOG" id="COG0503">
    <property type="taxonomic scope" value="Bacteria"/>
</dbReference>
<evidence type="ECO:0000256" key="1">
    <source>
        <dbReference type="NCBIfam" id="TIGR01744"/>
    </source>
</evidence>
<organism evidence="3 4">
    <name type="scientific">Haloplasma contractile SSD-17B</name>
    <dbReference type="NCBI Taxonomy" id="1033810"/>
    <lineage>
        <taxon>Bacteria</taxon>
        <taxon>Bacillati</taxon>
        <taxon>Mycoplasmatota</taxon>
        <taxon>Mollicutes</taxon>
        <taxon>Haloplasmatales</taxon>
        <taxon>Haloplasmataceae</taxon>
        <taxon>Haloplasma</taxon>
    </lineage>
</organism>
<proteinExistence type="predicted"/>
<dbReference type="STRING" id="1033810.HLPCO_002786"/>
<dbReference type="OrthoDB" id="9790678at2"/>
<dbReference type="InterPro" id="IPR000836">
    <property type="entry name" value="PRTase_dom"/>
</dbReference>